<dbReference type="AlphaFoldDB" id="A0AAV1CYH3"/>
<gene>
    <name evidence="2" type="ORF">OLC1_LOCUS10115</name>
</gene>
<evidence type="ECO:0000313" key="2">
    <source>
        <dbReference type="EMBL" id="CAI9100233.1"/>
    </source>
</evidence>
<accession>A0AAV1CYH3</accession>
<feature type="compositionally biased region" description="Basic and acidic residues" evidence="1">
    <location>
        <begin position="198"/>
        <end position="217"/>
    </location>
</feature>
<feature type="non-terminal residue" evidence="2">
    <location>
        <position position="217"/>
    </location>
</feature>
<evidence type="ECO:0000313" key="3">
    <source>
        <dbReference type="Proteomes" id="UP001161247"/>
    </source>
</evidence>
<sequence>MILAIWWQKKKKRKRQLQKRKRPLPEETRREKNNDDGSVPKTEANKEKAAKKKQPKKENLNFLSRVSPAGVYKIFAALDVDQRKLARKTGFGHILSLGISKFTPGFVPLPVKQFQVRQQDVADSRQKKRIDDHGRRCGSCPKKVVKAYDSRDKSEDQEEYMNLVRQMRETFGMKDLNAGSPTTTKIRAYHVTGDPDCLDPKRLPEDQRNRVYGEEFK</sequence>
<evidence type="ECO:0000256" key="1">
    <source>
        <dbReference type="SAM" id="MobiDB-lite"/>
    </source>
</evidence>
<reference evidence="2" key="1">
    <citation type="submission" date="2023-03" db="EMBL/GenBank/DDBJ databases">
        <authorList>
            <person name="Julca I."/>
        </authorList>
    </citation>
    <scope>NUCLEOTIDE SEQUENCE</scope>
</reference>
<name>A0AAV1CYH3_OLDCO</name>
<dbReference type="Proteomes" id="UP001161247">
    <property type="component" value="Chromosome 3"/>
</dbReference>
<protein>
    <submittedName>
        <fullName evidence="2">OLC1v1037184C1</fullName>
    </submittedName>
</protein>
<feature type="region of interest" description="Disordered" evidence="1">
    <location>
        <begin position="194"/>
        <end position="217"/>
    </location>
</feature>
<keyword evidence="3" id="KW-1185">Reference proteome</keyword>
<proteinExistence type="predicted"/>
<dbReference type="EMBL" id="OX459120">
    <property type="protein sequence ID" value="CAI9100233.1"/>
    <property type="molecule type" value="Genomic_DNA"/>
</dbReference>
<feature type="compositionally biased region" description="Basic residues" evidence="1">
    <location>
        <begin position="8"/>
        <end position="22"/>
    </location>
</feature>
<organism evidence="2 3">
    <name type="scientific">Oldenlandia corymbosa var. corymbosa</name>
    <dbReference type="NCBI Taxonomy" id="529605"/>
    <lineage>
        <taxon>Eukaryota</taxon>
        <taxon>Viridiplantae</taxon>
        <taxon>Streptophyta</taxon>
        <taxon>Embryophyta</taxon>
        <taxon>Tracheophyta</taxon>
        <taxon>Spermatophyta</taxon>
        <taxon>Magnoliopsida</taxon>
        <taxon>eudicotyledons</taxon>
        <taxon>Gunneridae</taxon>
        <taxon>Pentapetalae</taxon>
        <taxon>asterids</taxon>
        <taxon>lamiids</taxon>
        <taxon>Gentianales</taxon>
        <taxon>Rubiaceae</taxon>
        <taxon>Rubioideae</taxon>
        <taxon>Spermacoceae</taxon>
        <taxon>Hedyotis-Oldenlandia complex</taxon>
        <taxon>Oldenlandia</taxon>
    </lineage>
</organism>
<feature type="region of interest" description="Disordered" evidence="1">
    <location>
        <begin position="8"/>
        <end position="61"/>
    </location>
</feature>
<feature type="compositionally biased region" description="Basic and acidic residues" evidence="1">
    <location>
        <begin position="23"/>
        <end position="35"/>
    </location>
</feature>